<dbReference type="Proteomes" id="UP000515971">
    <property type="component" value="Chromosome"/>
</dbReference>
<protein>
    <submittedName>
        <fullName evidence="3">PaaI family thioesterase</fullName>
    </submittedName>
</protein>
<dbReference type="InterPro" id="IPR006683">
    <property type="entry name" value="Thioestr_dom"/>
</dbReference>
<organism evidence="3 4">
    <name type="scientific">Sphingomonas lutea</name>
    <dbReference type="NCBI Taxonomy" id="1045317"/>
    <lineage>
        <taxon>Bacteria</taxon>
        <taxon>Pseudomonadati</taxon>
        <taxon>Pseudomonadota</taxon>
        <taxon>Alphaproteobacteria</taxon>
        <taxon>Sphingomonadales</taxon>
        <taxon>Sphingomonadaceae</taxon>
        <taxon>Sphingomonas</taxon>
    </lineage>
</organism>
<dbReference type="RefSeq" id="WP_187537883.1">
    <property type="nucleotide sequence ID" value="NZ_BAABJT010000001.1"/>
</dbReference>
<dbReference type="Pfam" id="PF03061">
    <property type="entry name" value="4HBT"/>
    <property type="match status" value="1"/>
</dbReference>
<gene>
    <name evidence="3" type="ORF">H9L13_11900</name>
</gene>
<reference evidence="3 4" key="1">
    <citation type="submission" date="2020-08" db="EMBL/GenBank/DDBJ databases">
        <title>Genome sequence of Sphingomonas lutea KCTC 23642T.</title>
        <authorList>
            <person name="Hyun D.-W."/>
            <person name="Bae J.-W."/>
        </authorList>
    </citation>
    <scope>NUCLEOTIDE SEQUENCE [LARGE SCALE GENOMIC DNA]</scope>
    <source>
        <strain evidence="3 4">KCTC 23642</strain>
    </source>
</reference>
<dbReference type="AlphaFoldDB" id="A0A7G9SHG9"/>
<evidence type="ECO:0000313" key="4">
    <source>
        <dbReference type="Proteomes" id="UP000515971"/>
    </source>
</evidence>
<accession>A0A7G9SHG9</accession>
<feature type="region of interest" description="Disordered" evidence="1">
    <location>
        <begin position="1"/>
        <end position="29"/>
    </location>
</feature>
<proteinExistence type="predicted"/>
<dbReference type="SUPFAM" id="SSF54637">
    <property type="entry name" value="Thioesterase/thiol ester dehydrase-isomerase"/>
    <property type="match status" value="1"/>
</dbReference>
<dbReference type="EMBL" id="CP060718">
    <property type="protein sequence ID" value="QNN67294.1"/>
    <property type="molecule type" value="Genomic_DNA"/>
</dbReference>
<dbReference type="KEGG" id="slut:H9L13_11900"/>
<dbReference type="Gene3D" id="3.10.129.10">
    <property type="entry name" value="Hotdog Thioesterase"/>
    <property type="match status" value="1"/>
</dbReference>
<dbReference type="InterPro" id="IPR029069">
    <property type="entry name" value="HotDog_dom_sf"/>
</dbReference>
<dbReference type="CDD" id="cd03443">
    <property type="entry name" value="PaaI_thioesterase"/>
    <property type="match status" value="1"/>
</dbReference>
<evidence type="ECO:0000259" key="2">
    <source>
        <dbReference type="Pfam" id="PF03061"/>
    </source>
</evidence>
<feature type="domain" description="Thioesterase" evidence="2">
    <location>
        <begin position="72"/>
        <end position="144"/>
    </location>
</feature>
<evidence type="ECO:0000256" key="1">
    <source>
        <dbReference type="SAM" id="MobiDB-lite"/>
    </source>
</evidence>
<sequence length="166" mass="17498">MSDVPIGNPGSADQDGVPRGASPDPDHPGWYSWGEFPRGSFAAATGKLLFKPDGPGRGIARMFPTESHMNMGGSLHGGSVMSFIDMSMFAGGLCAGMAPGHFVTLDLTTHFLARGKPGSPLDAHVELVRETRGHAFLQGVVKQNGENCYSFSGTLRRVSTPNRPAA</sequence>
<dbReference type="GO" id="GO:0016790">
    <property type="term" value="F:thiolester hydrolase activity"/>
    <property type="evidence" value="ECO:0007669"/>
    <property type="project" value="UniProtKB-ARBA"/>
</dbReference>
<evidence type="ECO:0000313" key="3">
    <source>
        <dbReference type="EMBL" id="QNN67294.1"/>
    </source>
</evidence>
<name>A0A7G9SHG9_9SPHN</name>
<keyword evidence="4" id="KW-1185">Reference proteome</keyword>